<proteinExistence type="predicted"/>
<dbReference type="OrthoDB" id="21336at10239"/>
<dbReference type="Gene3D" id="3.90.75.20">
    <property type="match status" value="1"/>
</dbReference>
<gene>
    <name evidence="2" type="primary">126</name>
    <name evidence="2" type="ORF">PBI_GIZMO_126</name>
</gene>
<dbReference type="InterPro" id="IPR044925">
    <property type="entry name" value="His-Me_finger_sf"/>
</dbReference>
<dbReference type="Pfam" id="PF13392">
    <property type="entry name" value="HNH_3"/>
    <property type="match status" value="1"/>
</dbReference>
<evidence type="ECO:0000313" key="3">
    <source>
        <dbReference type="Proteomes" id="UP000204407"/>
    </source>
</evidence>
<keyword evidence="2" id="KW-0540">Nuclease</keyword>
<organism evidence="2 3">
    <name type="scientific">Mycobacterium phage Gizmo</name>
    <dbReference type="NCBI Taxonomy" id="1327936"/>
    <lineage>
        <taxon>Viruses</taxon>
        <taxon>Duplodnaviria</taxon>
        <taxon>Heunggongvirae</taxon>
        <taxon>Uroviricota</taxon>
        <taxon>Caudoviricetes</taxon>
        <taxon>Ceeclamvirinae</taxon>
        <taxon>Bixzunavirus</taxon>
        <taxon>Bixzunavirus Bxz1</taxon>
    </lineage>
</organism>
<reference evidence="2 3" key="1">
    <citation type="submission" date="2013-03" db="EMBL/GenBank/DDBJ databases">
        <authorList>
            <person name="Arrington C.M."/>
            <person name="Borchik E.N."/>
            <person name="Cullett D."/>
            <person name="Holden R.C."/>
            <person name="Awdziejczyk L.A."/>
            <person name="Whitfield S.R."/>
            <person name="Bollivar D.W."/>
            <person name="Walker L.M."/>
            <person name="Bradley K.W."/>
            <person name="Khaja R."/>
            <person name="Lewis M.F."/>
            <person name="Barker L.P."/>
            <person name="Asai D.J."/>
            <person name="Bowman C.A."/>
            <person name="Russell D.A."/>
            <person name="Pope W.H."/>
            <person name="Jacobs-Sera D."/>
            <person name="Hendrix R.W."/>
            <person name="Hatfull G.F."/>
        </authorList>
    </citation>
    <scope>NUCLEOTIDE SEQUENCE [LARGE SCALE GENOMIC DNA]</scope>
</reference>
<dbReference type="Proteomes" id="UP000204407">
    <property type="component" value="Segment"/>
</dbReference>
<dbReference type="GO" id="GO:0004519">
    <property type="term" value="F:endonuclease activity"/>
    <property type="evidence" value="ECO:0007669"/>
    <property type="project" value="UniProtKB-KW"/>
</dbReference>
<evidence type="ECO:0000259" key="1">
    <source>
        <dbReference type="Pfam" id="PF13392"/>
    </source>
</evidence>
<dbReference type="GeneID" id="16214734"/>
<dbReference type="InterPro" id="IPR003615">
    <property type="entry name" value="HNH_nuc"/>
</dbReference>
<sequence length="151" mass="17267">MQEVPGYSGIFINEDGSTIVSYRRYKAGRVLSPYLCNGRRRVKLGEGQKFVYQLVALTFIGPCPPGMEVRHLDDDFTNDHWTNLAYGTHQENIADSIASGRHASCAEAAKTHCRWGHEYTPDNTRIYRGKRFCRRCNRDQLRIRRGSKLAA</sequence>
<keyword evidence="2" id="KW-0255">Endonuclease</keyword>
<feature type="domain" description="HNH nuclease" evidence="1">
    <location>
        <begin position="53"/>
        <end position="92"/>
    </location>
</feature>
<dbReference type="EMBL" id="KC748968">
    <property type="protein sequence ID" value="AGM13416.1"/>
    <property type="molecule type" value="Genomic_DNA"/>
</dbReference>
<dbReference type="SUPFAM" id="SSF54060">
    <property type="entry name" value="His-Me finger endonucleases"/>
    <property type="match status" value="1"/>
</dbReference>
<dbReference type="RefSeq" id="YP_008060920.1">
    <property type="nucleotide sequence ID" value="NC_021346.1"/>
</dbReference>
<accession>R4TL03</accession>
<keyword evidence="2" id="KW-0378">Hydrolase</keyword>
<name>R4TL03_9CAUD</name>
<dbReference type="KEGG" id="vg:16214734"/>
<evidence type="ECO:0000313" key="2">
    <source>
        <dbReference type="EMBL" id="AGM13416.1"/>
    </source>
</evidence>
<protein>
    <submittedName>
        <fullName evidence="2">HNH endonuclease</fullName>
    </submittedName>
</protein>